<keyword evidence="4" id="KW-1185">Reference proteome</keyword>
<organism evidence="3 4">
    <name type="scientific">Nonomuraea solani</name>
    <dbReference type="NCBI Taxonomy" id="1144553"/>
    <lineage>
        <taxon>Bacteria</taxon>
        <taxon>Bacillati</taxon>
        <taxon>Actinomycetota</taxon>
        <taxon>Actinomycetes</taxon>
        <taxon>Streptosporangiales</taxon>
        <taxon>Streptosporangiaceae</taxon>
        <taxon>Nonomuraea</taxon>
    </lineage>
</organism>
<evidence type="ECO:0000256" key="1">
    <source>
        <dbReference type="ARBA" id="ARBA00004370"/>
    </source>
</evidence>
<accession>A0A1H6ETW9</accession>
<dbReference type="RefSeq" id="WP_235030699.1">
    <property type="nucleotide sequence ID" value="NZ_FNVT01000016.1"/>
</dbReference>
<name>A0A1H6ETW9_9ACTN</name>
<dbReference type="AlphaFoldDB" id="A0A1H6ETW9"/>
<evidence type="ECO:0000313" key="4">
    <source>
        <dbReference type="Proteomes" id="UP000236732"/>
    </source>
</evidence>
<dbReference type="PANTHER" id="PTHR37042">
    <property type="entry name" value="OUTER MEMBRANE PROTEIN RV1973"/>
    <property type="match status" value="1"/>
</dbReference>
<dbReference type="EMBL" id="FNVT01000016">
    <property type="protein sequence ID" value="SEH00269.1"/>
    <property type="molecule type" value="Genomic_DNA"/>
</dbReference>
<proteinExistence type="predicted"/>
<sequence>MRLFTIVLLGVLVTAAAVLVPTMWFNLRDLRDANAAGAAAMAVAKEVAPDLLSYDYRTVEEDLARAGTYTTGELTRHYKELTTTLVSKVKEQKIVQTIAVAGVGVERAEPGRVEVLLFVNTGTVKEIPGKEGLQQQFTQNRARFVMVRQDSRWLVADLSTLLGTA</sequence>
<dbReference type="Proteomes" id="UP000236732">
    <property type="component" value="Unassembled WGS sequence"/>
</dbReference>
<evidence type="ECO:0000313" key="3">
    <source>
        <dbReference type="EMBL" id="SEH00269.1"/>
    </source>
</evidence>
<protein>
    <submittedName>
        <fullName evidence="3">Mce-associated membrane protein</fullName>
    </submittedName>
</protein>
<keyword evidence="2" id="KW-0472">Membrane</keyword>
<reference evidence="3 4" key="1">
    <citation type="submission" date="2016-10" db="EMBL/GenBank/DDBJ databases">
        <authorList>
            <person name="de Groot N.N."/>
        </authorList>
    </citation>
    <scope>NUCLEOTIDE SEQUENCE [LARGE SCALE GENOMIC DNA]</scope>
    <source>
        <strain evidence="3 4">CGMCC 4.7037</strain>
    </source>
</reference>
<dbReference type="PANTHER" id="PTHR37042:SF4">
    <property type="entry name" value="OUTER MEMBRANE PROTEIN RV1973"/>
    <property type="match status" value="1"/>
</dbReference>
<comment type="subcellular location">
    <subcellularLocation>
        <location evidence="1">Membrane</location>
    </subcellularLocation>
</comment>
<gene>
    <name evidence="3" type="ORF">SAMN05444920_1162</name>
</gene>
<dbReference type="GO" id="GO:0016020">
    <property type="term" value="C:membrane"/>
    <property type="evidence" value="ECO:0007669"/>
    <property type="project" value="UniProtKB-SubCell"/>
</dbReference>
<evidence type="ECO:0000256" key="2">
    <source>
        <dbReference type="ARBA" id="ARBA00023136"/>
    </source>
</evidence>